<keyword evidence="2" id="KW-1185">Reference proteome</keyword>
<reference evidence="1" key="1">
    <citation type="submission" date="2021-04" db="EMBL/GenBank/DDBJ databases">
        <authorList>
            <person name="Tunstrom K."/>
        </authorList>
    </citation>
    <scope>NUCLEOTIDE SEQUENCE</scope>
</reference>
<proteinExistence type="predicted"/>
<sequence>MFGKQAMATHVAERNLILERLRDLHESLASRPPENEFTENPVALKTQLMPHQLHALAWLRWRETQLVEY</sequence>
<dbReference type="OrthoDB" id="7456007at2759"/>
<evidence type="ECO:0000313" key="2">
    <source>
        <dbReference type="Proteomes" id="UP000691718"/>
    </source>
</evidence>
<gene>
    <name evidence="1" type="ORF">PAPOLLO_LOCUS9151</name>
</gene>
<dbReference type="AlphaFoldDB" id="A0A8S3WQN4"/>
<dbReference type="Proteomes" id="UP000691718">
    <property type="component" value="Unassembled WGS sequence"/>
</dbReference>
<evidence type="ECO:0000313" key="1">
    <source>
        <dbReference type="EMBL" id="CAG4975632.1"/>
    </source>
</evidence>
<comment type="caution">
    <text evidence="1">The sequence shown here is derived from an EMBL/GenBank/DDBJ whole genome shotgun (WGS) entry which is preliminary data.</text>
</comment>
<name>A0A8S3WQN4_PARAO</name>
<dbReference type="EMBL" id="CAJQZP010000647">
    <property type="protein sequence ID" value="CAG4975632.1"/>
    <property type="molecule type" value="Genomic_DNA"/>
</dbReference>
<accession>A0A8S3WQN4</accession>
<protein>
    <submittedName>
        <fullName evidence="1">(apollo) hypothetical protein</fullName>
    </submittedName>
</protein>
<organism evidence="1 2">
    <name type="scientific">Parnassius apollo</name>
    <name type="common">Apollo butterfly</name>
    <name type="synonym">Papilio apollo</name>
    <dbReference type="NCBI Taxonomy" id="110799"/>
    <lineage>
        <taxon>Eukaryota</taxon>
        <taxon>Metazoa</taxon>
        <taxon>Ecdysozoa</taxon>
        <taxon>Arthropoda</taxon>
        <taxon>Hexapoda</taxon>
        <taxon>Insecta</taxon>
        <taxon>Pterygota</taxon>
        <taxon>Neoptera</taxon>
        <taxon>Endopterygota</taxon>
        <taxon>Lepidoptera</taxon>
        <taxon>Glossata</taxon>
        <taxon>Ditrysia</taxon>
        <taxon>Papilionoidea</taxon>
        <taxon>Papilionidae</taxon>
        <taxon>Parnassiinae</taxon>
        <taxon>Parnassini</taxon>
        <taxon>Parnassius</taxon>
        <taxon>Parnassius</taxon>
    </lineage>
</organism>